<dbReference type="NCBIfam" id="TIGR01169">
    <property type="entry name" value="rplA_bact"/>
    <property type="match status" value="1"/>
</dbReference>
<keyword evidence="5 9" id="KW-0694">RNA-binding</keyword>
<dbReference type="AlphaFoldDB" id="A0A975FKY9"/>
<keyword evidence="12" id="KW-1185">Reference proteome</keyword>
<dbReference type="SUPFAM" id="SSF56808">
    <property type="entry name" value="Ribosomal protein L1"/>
    <property type="match status" value="1"/>
</dbReference>
<dbReference type="InterPro" id="IPR002143">
    <property type="entry name" value="Ribosomal_uL1"/>
</dbReference>
<dbReference type="GO" id="GO:0019843">
    <property type="term" value="F:rRNA binding"/>
    <property type="evidence" value="ECO:0007669"/>
    <property type="project" value="UniProtKB-UniRule"/>
</dbReference>
<dbReference type="InterPro" id="IPR023673">
    <property type="entry name" value="Ribosomal_uL1_CS"/>
</dbReference>
<keyword evidence="9" id="KW-0820">tRNA-binding</keyword>
<dbReference type="PIRSF" id="PIRSF002155">
    <property type="entry name" value="Ribosomal_L1"/>
    <property type="match status" value="1"/>
</dbReference>
<dbReference type="PANTHER" id="PTHR36427">
    <property type="entry name" value="54S RIBOSOMAL PROTEIN L1, MITOCHONDRIAL"/>
    <property type="match status" value="1"/>
</dbReference>
<dbReference type="InterPro" id="IPR023674">
    <property type="entry name" value="Ribosomal_uL1-like"/>
</dbReference>
<evidence type="ECO:0000256" key="9">
    <source>
        <dbReference type="HAMAP-Rule" id="MF_01318"/>
    </source>
</evidence>
<evidence type="ECO:0000256" key="6">
    <source>
        <dbReference type="ARBA" id="ARBA00022980"/>
    </source>
</evidence>
<reference evidence="11" key="1">
    <citation type="submission" date="2020-06" db="EMBL/GenBank/DDBJ databases">
        <title>Complete genome sequence of Candidatus Phytoplasma luffae NCHU2019.</title>
        <authorList>
            <person name="Cho S.-T."/>
            <person name="Tan C.-M."/>
            <person name="Li J.-R."/>
            <person name="Chien Y.-Y."/>
            <person name="Chiu Y.-C."/>
            <person name="Yang J.-Y."/>
            <person name="Kuo C.-H."/>
        </authorList>
    </citation>
    <scope>NUCLEOTIDE SEQUENCE</scope>
    <source>
        <strain evidence="11">NCHU2019</strain>
    </source>
</reference>
<evidence type="ECO:0000256" key="10">
    <source>
        <dbReference type="RuleBase" id="RU000659"/>
    </source>
</evidence>
<proteinExistence type="inferred from homology"/>
<evidence type="ECO:0000256" key="5">
    <source>
        <dbReference type="ARBA" id="ARBA00022884"/>
    </source>
</evidence>
<dbReference type="GO" id="GO:0006417">
    <property type="term" value="P:regulation of translation"/>
    <property type="evidence" value="ECO:0007669"/>
    <property type="project" value="UniProtKB-KW"/>
</dbReference>
<dbReference type="GO" id="GO:0006412">
    <property type="term" value="P:translation"/>
    <property type="evidence" value="ECO:0007669"/>
    <property type="project" value="UniProtKB-UniRule"/>
</dbReference>
<comment type="function">
    <text evidence="9">Binds directly to 23S rRNA. The L1 stalk is quite mobile in the ribosome, and is involved in E site tRNA release.</text>
</comment>
<accession>A0A975FKY9</accession>
<name>A0A975FKY9_LOWBP</name>
<dbReference type="Gene3D" id="3.40.50.790">
    <property type="match status" value="1"/>
</dbReference>
<dbReference type="GO" id="GO:0000049">
    <property type="term" value="F:tRNA binding"/>
    <property type="evidence" value="ECO:0007669"/>
    <property type="project" value="UniProtKB-KW"/>
</dbReference>
<dbReference type="InterPro" id="IPR028364">
    <property type="entry name" value="Ribosomal_uL1/biogenesis"/>
</dbReference>
<dbReference type="GO" id="GO:0003735">
    <property type="term" value="F:structural constituent of ribosome"/>
    <property type="evidence" value="ECO:0007669"/>
    <property type="project" value="InterPro"/>
</dbReference>
<evidence type="ECO:0000256" key="4">
    <source>
        <dbReference type="ARBA" id="ARBA00022845"/>
    </source>
</evidence>
<dbReference type="KEGG" id="pluf:LFWB_2810"/>
<evidence type="ECO:0000256" key="1">
    <source>
        <dbReference type="ARBA" id="ARBA00010531"/>
    </source>
</evidence>
<keyword evidence="6 9" id="KW-0689">Ribosomal protein</keyword>
<evidence type="ECO:0000256" key="2">
    <source>
        <dbReference type="ARBA" id="ARBA00022491"/>
    </source>
</evidence>
<comment type="subunit">
    <text evidence="9">Part of the 50S ribosomal subunit.</text>
</comment>
<dbReference type="EMBL" id="CP054393">
    <property type="protein sequence ID" value="QTX02851.1"/>
    <property type="molecule type" value="Genomic_DNA"/>
</dbReference>
<dbReference type="InterPro" id="IPR005878">
    <property type="entry name" value="Ribosom_uL1_bac-type"/>
</dbReference>
<gene>
    <name evidence="9 11" type="primary">rplA</name>
    <name evidence="11" type="ORF">LFWB_2810</name>
</gene>
<keyword evidence="2 9" id="KW-0678">Repressor</keyword>
<comment type="function">
    <text evidence="9">Protein L1 is also a translational repressor protein, it controls the translation of the L11 operon by binding to its mRNA.</text>
</comment>
<organism evidence="11 12">
    <name type="scientific">Loofah witches'-broom phytoplasma</name>
    <dbReference type="NCBI Taxonomy" id="35773"/>
    <lineage>
        <taxon>Bacteria</taxon>
        <taxon>Bacillati</taxon>
        <taxon>Mycoplasmatota</taxon>
        <taxon>Mollicutes</taxon>
        <taxon>Acholeplasmatales</taxon>
        <taxon>Acholeplasmataceae</taxon>
        <taxon>Candidatus Phytoplasma</taxon>
        <taxon>16SrVIII (Loofah witches'-broom group)</taxon>
    </lineage>
</organism>
<dbReference type="PANTHER" id="PTHR36427:SF3">
    <property type="entry name" value="LARGE RIBOSOMAL SUBUNIT PROTEIN UL1M"/>
    <property type="match status" value="1"/>
</dbReference>
<sequence>MKRSKKYLEASKLIDFNKIYSFSEAIELIKKTKIANFDATVECSLSLKLDPKKVEQNLRGTLILPHGIGKKLKIAVLSKGLKAKEAEEAGADHVGDQDLVERISKNWLDFDVLISTPDMMSSISKLGRILGPKGLMPNVKLGTVTNNVAQIVQDVKKGRIEYKLDKNANLHVILGKISFEKEHLLDNLKFFYENLISLKPKTVKGNFIKSMSLSTTMSPSVKVDFALI</sequence>
<keyword evidence="3 9" id="KW-0699">rRNA-binding</keyword>
<dbReference type="Proteomes" id="UP000672038">
    <property type="component" value="Chromosome"/>
</dbReference>
<evidence type="ECO:0000256" key="3">
    <source>
        <dbReference type="ARBA" id="ARBA00022730"/>
    </source>
</evidence>
<dbReference type="FunFam" id="3.40.50.790:FF:000001">
    <property type="entry name" value="50S ribosomal protein L1"/>
    <property type="match status" value="1"/>
</dbReference>
<dbReference type="Pfam" id="PF00687">
    <property type="entry name" value="Ribosomal_L1"/>
    <property type="match status" value="1"/>
</dbReference>
<dbReference type="InterPro" id="IPR016095">
    <property type="entry name" value="Ribosomal_uL1_3-a/b-sand"/>
</dbReference>
<evidence type="ECO:0000313" key="12">
    <source>
        <dbReference type="Proteomes" id="UP000672038"/>
    </source>
</evidence>
<comment type="similarity">
    <text evidence="1 9 10">Belongs to the universal ribosomal protein uL1 family.</text>
</comment>
<dbReference type="Gene3D" id="3.30.190.20">
    <property type="match status" value="1"/>
</dbReference>
<dbReference type="GO" id="GO:0015934">
    <property type="term" value="C:large ribosomal subunit"/>
    <property type="evidence" value="ECO:0007669"/>
    <property type="project" value="InterPro"/>
</dbReference>
<evidence type="ECO:0000256" key="7">
    <source>
        <dbReference type="ARBA" id="ARBA00023274"/>
    </source>
</evidence>
<dbReference type="PROSITE" id="PS01199">
    <property type="entry name" value="RIBOSOMAL_L1"/>
    <property type="match status" value="1"/>
</dbReference>
<dbReference type="HAMAP" id="MF_01318_B">
    <property type="entry name" value="Ribosomal_uL1_B"/>
    <property type="match status" value="1"/>
</dbReference>
<dbReference type="CDD" id="cd00403">
    <property type="entry name" value="Ribosomal_L1"/>
    <property type="match status" value="1"/>
</dbReference>
<evidence type="ECO:0000256" key="8">
    <source>
        <dbReference type="ARBA" id="ARBA00035241"/>
    </source>
</evidence>
<keyword evidence="7 9" id="KW-0687">Ribonucleoprotein</keyword>
<evidence type="ECO:0000313" key="11">
    <source>
        <dbReference type="EMBL" id="QTX02851.1"/>
    </source>
</evidence>
<dbReference type="RefSeq" id="WP_210954891.1">
    <property type="nucleotide sequence ID" value="NZ_CP054393.1"/>
</dbReference>
<protein>
    <recommendedName>
        <fullName evidence="8 9">Large ribosomal subunit protein uL1</fullName>
    </recommendedName>
</protein>
<keyword evidence="4 9" id="KW-0810">Translation regulation</keyword>